<organism evidence="3 4">
    <name type="scientific">Bacillus cereus</name>
    <dbReference type="NCBI Taxonomy" id="1396"/>
    <lineage>
        <taxon>Bacteria</taxon>
        <taxon>Bacillati</taxon>
        <taxon>Bacillota</taxon>
        <taxon>Bacilli</taxon>
        <taxon>Bacillales</taxon>
        <taxon>Bacillaceae</taxon>
        <taxon>Bacillus</taxon>
        <taxon>Bacillus cereus group</taxon>
    </lineage>
</organism>
<dbReference type="EMBL" id="CP031778">
    <property type="protein sequence ID" value="QDZ77113.1"/>
    <property type="molecule type" value="Genomic_DNA"/>
</dbReference>
<dbReference type="Gene3D" id="2.30.30.100">
    <property type="match status" value="1"/>
</dbReference>
<name>A0A9X7M326_BACCE</name>
<sequence>MKKIQALKKERNKNTIALQDQLWQVAQEKKSIVTLILVNGFHIKGMLKGYDMYAVWMELNGKSQLVYKHVISTIRL</sequence>
<dbReference type="Proteomes" id="UP000321735">
    <property type="component" value="Chromosome"/>
</dbReference>
<protein>
    <submittedName>
        <fullName evidence="3">RNA chaperone Hfq</fullName>
    </submittedName>
</protein>
<evidence type="ECO:0000256" key="1">
    <source>
        <dbReference type="ARBA" id="ARBA00022884"/>
    </source>
</evidence>
<accession>A0A9X7M326</accession>
<dbReference type="NCBIfam" id="TIGR02383">
    <property type="entry name" value="Hfq"/>
    <property type="match status" value="1"/>
</dbReference>
<dbReference type="Pfam" id="PF17209">
    <property type="entry name" value="Hfq"/>
    <property type="match status" value="1"/>
</dbReference>
<evidence type="ECO:0000313" key="3">
    <source>
        <dbReference type="EMBL" id="QDZ77113.1"/>
    </source>
</evidence>
<gene>
    <name evidence="3" type="primary">hfq</name>
    <name evidence="3" type="ORF">D0437_30745</name>
</gene>
<keyword evidence="1" id="KW-0694">RNA-binding</keyword>
<dbReference type="GO" id="GO:0006355">
    <property type="term" value="P:regulation of DNA-templated transcription"/>
    <property type="evidence" value="ECO:0007669"/>
    <property type="project" value="InterPro"/>
</dbReference>
<dbReference type="GO" id="GO:0005829">
    <property type="term" value="C:cytosol"/>
    <property type="evidence" value="ECO:0007669"/>
    <property type="project" value="TreeGrafter"/>
</dbReference>
<dbReference type="GO" id="GO:0045974">
    <property type="term" value="P:regulation of translation, ncRNA-mediated"/>
    <property type="evidence" value="ECO:0007669"/>
    <property type="project" value="TreeGrafter"/>
</dbReference>
<dbReference type="InterPro" id="IPR005001">
    <property type="entry name" value="Hfq"/>
</dbReference>
<dbReference type="InterPro" id="IPR010920">
    <property type="entry name" value="LSM_dom_sf"/>
</dbReference>
<dbReference type="PANTHER" id="PTHR34772">
    <property type="entry name" value="RNA-BINDING PROTEIN HFQ"/>
    <property type="match status" value="1"/>
</dbReference>
<evidence type="ECO:0000256" key="2">
    <source>
        <dbReference type="ARBA" id="ARBA00023016"/>
    </source>
</evidence>
<dbReference type="RefSeq" id="WP_208742966.1">
    <property type="nucleotide sequence ID" value="NZ_CP031778.1"/>
</dbReference>
<reference evidence="3 4" key="1">
    <citation type="journal article" date="2019" name="Ecotoxicol. Environ. Saf.">
        <title>Microbial characterization of heavy metal resistant bacterial strains isolated from an electroplating wastewater treatment plant.</title>
        <authorList>
            <person name="Cai X."/>
            <person name="Zheng X."/>
            <person name="Zhang D."/>
            <person name="Iqbal W."/>
            <person name="Liu C."/>
            <person name="Yang B."/>
            <person name="Zhao X."/>
            <person name="Lu X."/>
            <person name="Mao Y."/>
        </authorList>
    </citation>
    <scope>NUCLEOTIDE SEQUENCE [LARGE SCALE GENOMIC DNA]</scope>
    <source>
        <strain evidence="3 4">Co1-1</strain>
    </source>
</reference>
<proteinExistence type="predicted"/>
<keyword evidence="2" id="KW-0346">Stress response</keyword>
<evidence type="ECO:0000313" key="4">
    <source>
        <dbReference type="Proteomes" id="UP000321735"/>
    </source>
</evidence>
<dbReference type="AlphaFoldDB" id="A0A9X7M326"/>
<dbReference type="PANTHER" id="PTHR34772:SF1">
    <property type="entry name" value="RNA-BINDING PROTEIN HFQ"/>
    <property type="match status" value="1"/>
</dbReference>
<dbReference type="SUPFAM" id="SSF50182">
    <property type="entry name" value="Sm-like ribonucleoproteins"/>
    <property type="match status" value="1"/>
</dbReference>
<dbReference type="GO" id="GO:0003723">
    <property type="term" value="F:RNA binding"/>
    <property type="evidence" value="ECO:0007669"/>
    <property type="project" value="UniProtKB-KW"/>
</dbReference>
<dbReference type="GO" id="GO:0043487">
    <property type="term" value="P:regulation of RNA stability"/>
    <property type="evidence" value="ECO:0007669"/>
    <property type="project" value="TreeGrafter"/>
</dbReference>